<dbReference type="AlphaFoldDB" id="A0A0L0DD15"/>
<dbReference type="EMBL" id="GL349454">
    <property type="protein sequence ID" value="KNC49218.1"/>
    <property type="molecule type" value="Genomic_DNA"/>
</dbReference>
<proteinExistence type="predicted"/>
<keyword evidence="3" id="KW-1185">Reference proteome</keyword>
<feature type="compositionally biased region" description="Low complexity" evidence="1">
    <location>
        <begin position="17"/>
        <end position="30"/>
    </location>
</feature>
<evidence type="ECO:0000313" key="3">
    <source>
        <dbReference type="Proteomes" id="UP000054408"/>
    </source>
</evidence>
<reference evidence="2 3" key="1">
    <citation type="submission" date="2010-05" db="EMBL/GenBank/DDBJ databases">
        <title>The Genome Sequence of Thecamonas trahens ATCC 50062.</title>
        <authorList>
            <consortium name="The Broad Institute Genome Sequencing Platform"/>
            <person name="Russ C."/>
            <person name="Cuomo C."/>
            <person name="Shea T."/>
            <person name="Young S.K."/>
            <person name="Zeng Q."/>
            <person name="Koehrsen M."/>
            <person name="Haas B."/>
            <person name="Borodovsky M."/>
            <person name="Guigo R."/>
            <person name="Alvarado L."/>
            <person name="Berlin A."/>
            <person name="Bochicchio J."/>
            <person name="Borenstein D."/>
            <person name="Chapman S."/>
            <person name="Chen Z."/>
            <person name="Freedman E."/>
            <person name="Gellesch M."/>
            <person name="Goldberg J."/>
            <person name="Griggs A."/>
            <person name="Gujja S."/>
            <person name="Heilman E."/>
            <person name="Heiman D."/>
            <person name="Hepburn T."/>
            <person name="Howarth C."/>
            <person name="Jen D."/>
            <person name="Larson L."/>
            <person name="Mehta T."/>
            <person name="Park D."/>
            <person name="Pearson M."/>
            <person name="Roberts A."/>
            <person name="Saif S."/>
            <person name="Shenoy N."/>
            <person name="Sisk P."/>
            <person name="Stolte C."/>
            <person name="Sykes S."/>
            <person name="Thomson T."/>
            <person name="Walk T."/>
            <person name="White J."/>
            <person name="Yandava C."/>
            <person name="Burger G."/>
            <person name="Gray M.W."/>
            <person name="Holland P.W.H."/>
            <person name="King N."/>
            <person name="Lang F.B.F."/>
            <person name="Roger A.J."/>
            <person name="Ruiz-Trillo I."/>
            <person name="Lander E."/>
            <person name="Nusbaum C."/>
        </authorList>
    </citation>
    <scope>NUCLEOTIDE SEQUENCE [LARGE SCALE GENOMIC DNA]</scope>
    <source>
        <strain evidence="2 3">ATCC 50062</strain>
    </source>
</reference>
<organism evidence="2 3">
    <name type="scientific">Thecamonas trahens ATCC 50062</name>
    <dbReference type="NCBI Taxonomy" id="461836"/>
    <lineage>
        <taxon>Eukaryota</taxon>
        <taxon>Apusozoa</taxon>
        <taxon>Apusomonadida</taxon>
        <taxon>Apusomonadidae</taxon>
        <taxon>Thecamonas</taxon>
    </lineage>
</organism>
<sequence>MAINPNQVRSEQKTLHAAASVETASATAGSVTDDVELANSEVPAAGHLQQNLAAGCEGSAIKHDHKTPKSREQPTSADTRLGSKRHIGEAVEKMFAQEAKAYHDRNRAKASSVAIPNHSG</sequence>
<feature type="region of interest" description="Disordered" evidence="1">
    <location>
        <begin position="1"/>
        <end position="30"/>
    </location>
</feature>
<dbReference type="GeneID" id="25564661"/>
<accession>A0A0L0DD15</accession>
<evidence type="ECO:0000313" key="2">
    <source>
        <dbReference type="EMBL" id="KNC49218.1"/>
    </source>
</evidence>
<evidence type="ECO:0000256" key="1">
    <source>
        <dbReference type="SAM" id="MobiDB-lite"/>
    </source>
</evidence>
<dbReference type="RefSeq" id="XP_013757938.1">
    <property type="nucleotide sequence ID" value="XM_013902484.1"/>
</dbReference>
<protein>
    <submittedName>
        <fullName evidence="2">Uncharacterized protein</fullName>
    </submittedName>
</protein>
<name>A0A0L0DD15_THETB</name>
<gene>
    <name evidence="2" type="ORF">AMSG_05204</name>
</gene>
<dbReference type="Proteomes" id="UP000054408">
    <property type="component" value="Unassembled WGS sequence"/>
</dbReference>
<feature type="region of interest" description="Disordered" evidence="1">
    <location>
        <begin position="53"/>
        <end position="86"/>
    </location>
</feature>